<feature type="domain" description="HTH lysR-type" evidence="5">
    <location>
        <begin position="1"/>
        <end position="58"/>
    </location>
</feature>
<evidence type="ECO:0000256" key="1">
    <source>
        <dbReference type="ARBA" id="ARBA00009437"/>
    </source>
</evidence>
<evidence type="ECO:0000256" key="3">
    <source>
        <dbReference type="ARBA" id="ARBA00023125"/>
    </source>
</evidence>
<evidence type="ECO:0000256" key="2">
    <source>
        <dbReference type="ARBA" id="ARBA00023015"/>
    </source>
</evidence>
<dbReference type="Pfam" id="PF03466">
    <property type="entry name" value="LysR_substrate"/>
    <property type="match status" value="1"/>
</dbReference>
<dbReference type="InterPro" id="IPR000847">
    <property type="entry name" value="LysR_HTH_N"/>
</dbReference>
<organism evidence="6 7">
    <name type="scientific">Exilibacterium tricleocarpae</name>
    <dbReference type="NCBI Taxonomy" id="2591008"/>
    <lineage>
        <taxon>Bacteria</taxon>
        <taxon>Pseudomonadati</taxon>
        <taxon>Pseudomonadota</taxon>
        <taxon>Gammaproteobacteria</taxon>
        <taxon>Cellvibrionales</taxon>
        <taxon>Cellvibrionaceae</taxon>
        <taxon>Exilibacterium</taxon>
    </lineage>
</organism>
<dbReference type="InterPro" id="IPR036388">
    <property type="entry name" value="WH-like_DNA-bd_sf"/>
</dbReference>
<dbReference type="PROSITE" id="PS50931">
    <property type="entry name" value="HTH_LYSR"/>
    <property type="match status" value="1"/>
</dbReference>
<dbReference type="Proteomes" id="UP000319732">
    <property type="component" value="Unassembled WGS sequence"/>
</dbReference>
<keyword evidence="7" id="KW-1185">Reference proteome</keyword>
<comment type="caution">
    <text evidence="6">The sequence shown here is derived from an EMBL/GenBank/DDBJ whole genome shotgun (WGS) entry which is preliminary data.</text>
</comment>
<proteinExistence type="inferred from homology"/>
<dbReference type="RefSeq" id="WP_142929869.1">
    <property type="nucleotide sequence ID" value="NZ_ML660112.1"/>
</dbReference>
<gene>
    <name evidence="6" type="ORF">FKG94_25970</name>
</gene>
<dbReference type="SUPFAM" id="SSF46785">
    <property type="entry name" value="Winged helix' DNA-binding domain"/>
    <property type="match status" value="1"/>
</dbReference>
<dbReference type="EMBL" id="VHSG01000036">
    <property type="protein sequence ID" value="TQV67244.1"/>
    <property type="molecule type" value="Genomic_DNA"/>
</dbReference>
<protein>
    <submittedName>
        <fullName evidence="6">LysR family transcriptional regulator</fullName>
    </submittedName>
</protein>
<keyword evidence="3" id="KW-0238">DNA-binding</keyword>
<dbReference type="OrthoDB" id="9786526at2"/>
<dbReference type="GO" id="GO:0003700">
    <property type="term" value="F:DNA-binding transcription factor activity"/>
    <property type="evidence" value="ECO:0007669"/>
    <property type="project" value="InterPro"/>
</dbReference>
<keyword evidence="2" id="KW-0805">Transcription regulation</keyword>
<dbReference type="Pfam" id="PF00126">
    <property type="entry name" value="HTH_1"/>
    <property type="match status" value="1"/>
</dbReference>
<evidence type="ECO:0000313" key="7">
    <source>
        <dbReference type="Proteomes" id="UP000319732"/>
    </source>
</evidence>
<dbReference type="SUPFAM" id="SSF53850">
    <property type="entry name" value="Periplasmic binding protein-like II"/>
    <property type="match status" value="1"/>
</dbReference>
<reference evidence="6 7" key="1">
    <citation type="submission" date="2019-06" db="EMBL/GenBank/DDBJ databases">
        <title>Whole genome sequence for Cellvibrionaceae sp. R142.</title>
        <authorList>
            <person name="Wang G."/>
        </authorList>
    </citation>
    <scope>NUCLEOTIDE SEQUENCE [LARGE SCALE GENOMIC DNA]</scope>
    <source>
        <strain evidence="6 7">R142</strain>
    </source>
</reference>
<evidence type="ECO:0000313" key="6">
    <source>
        <dbReference type="EMBL" id="TQV67244.1"/>
    </source>
</evidence>
<dbReference type="InterPro" id="IPR036390">
    <property type="entry name" value="WH_DNA-bd_sf"/>
</dbReference>
<comment type="similarity">
    <text evidence="1">Belongs to the LysR transcriptional regulatory family.</text>
</comment>
<dbReference type="GO" id="GO:0043565">
    <property type="term" value="F:sequence-specific DNA binding"/>
    <property type="evidence" value="ECO:0007669"/>
    <property type="project" value="TreeGrafter"/>
</dbReference>
<dbReference type="PANTHER" id="PTHR30427">
    <property type="entry name" value="TRANSCRIPTIONAL ACTIVATOR PROTEIN LYSR"/>
    <property type="match status" value="1"/>
</dbReference>
<evidence type="ECO:0000256" key="4">
    <source>
        <dbReference type="ARBA" id="ARBA00023163"/>
    </source>
</evidence>
<dbReference type="Gene3D" id="1.10.10.10">
    <property type="entry name" value="Winged helix-like DNA-binding domain superfamily/Winged helix DNA-binding domain"/>
    <property type="match status" value="1"/>
</dbReference>
<evidence type="ECO:0000259" key="5">
    <source>
        <dbReference type="PROSITE" id="PS50931"/>
    </source>
</evidence>
<dbReference type="Gene3D" id="3.40.190.290">
    <property type="match status" value="1"/>
</dbReference>
<dbReference type="PANTHER" id="PTHR30427:SF1">
    <property type="entry name" value="TRANSCRIPTIONAL ACTIVATOR PROTEIN LYSR"/>
    <property type="match status" value="1"/>
</dbReference>
<dbReference type="PRINTS" id="PR00039">
    <property type="entry name" value="HTHLYSR"/>
</dbReference>
<accession>A0A545SQJ9</accession>
<dbReference type="GO" id="GO:0010628">
    <property type="term" value="P:positive regulation of gene expression"/>
    <property type="evidence" value="ECO:0007669"/>
    <property type="project" value="TreeGrafter"/>
</dbReference>
<dbReference type="AlphaFoldDB" id="A0A545SQJ9"/>
<keyword evidence="4" id="KW-0804">Transcription</keyword>
<dbReference type="InterPro" id="IPR005119">
    <property type="entry name" value="LysR_subst-bd"/>
</dbReference>
<name>A0A545SQJ9_9GAMM</name>
<sequence>MRLRHIEVFNAIYTVGSVSGAAKILNITQPTVSKILKHAEDQLGFKLFKRIRGRLVPTDEAEVVYRETKTINDQVASLQKIVNNLLKGDSGQLKLAAIAALGLECIPKAVLEFRRRHPNAKFEIQTCHHDHLHATILEQDKDIGIAFNPQKQRGLEEVLLGTGEFVCIYAGDEFDDYPDRIKISDIGNRPCIGIENSGPLGDLLNSLINESNTESVTDIVAQTYFVALNLVAMGGGVAIVDEFTARSSGIAKVKYKALDPPLEFMVKAIYKDSKPLSKLGMHFLDFFKKEILDKREPLY</sequence>